<evidence type="ECO:0000313" key="2">
    <source>
        <dbReference type="EMBL" id="KFM27103.1"/>
    </source>
</evidence>
<proteinExistence type="predicted"/>
<accession>A0A087SMZ9</accession>
<feature type="compositionally biased region" description="Polar residues" evidence="1">
    <location>
        <begin position="41"/>
        <end position="50"/>
    </location>
</feature>
<dbReference type="RefSeq" id="XP_011400070.1">
    <property type="nucleotide sequence ID" value="XM_011401768.1"/>
</dbReference>
<evidence type="ECO:0000313" key="3">
    <source>
        <dbReference type="Proteomes" id="UP000028924"/>
    </source>
</evidence>
<dbReference type="KEGG" id="apro:F751_1276"/>
<sequence length="50" mass="5270">MFTGALTARRGQPPRPAARSARDCDEMNEGPGPGATEYSRKFQSSSDGPG</sequence>
<dbReference type="GeneID" id="23612667"/>
<gene>
    <name evidence="2" type="ORF">F751_1276</name>
</gene>
<feature type="region of interest" description="Disordered" evidence="1">
    <location>
        <begin position="1"/>
        <end position="50"/>
    </location>
</feature>
<protein>
    <submittedName>
        <fullName evidence="2">Uncharacterized protein</fullName>
    </submittedName>
</protein>
<reference evidence="2 3" key="1">
    <citation type="journal article" date="2014" name="BMC Genomics">
        <title>Oil accumulation mechanisms of the oleaginous microalga Chlorella protothecoides revealed through its genome, transcriptomes, and proteomes.</title>
        <authorList>
            <person name="Gao C."/>
            <person name="Wang Y."/>
            <person name="Shen Y."/>
            <person name="Yan D."/>
            <person name="He X."/>
            <person name="Dai J."/>
            <person name="Wu Q."/>
        </authorList>
    </citation>
    <scope>NUCLEOTIDE SEQUENCE [LARGE SCALE GENOMIC DNA]</scope>
    <source>
        <strain evidence="2 3">0710</strain>
    </source>
</reference>
<dbReference type="Proteomes" id="UP000028924">
    <property type="component" value="Unassembled WGS sequence"/>
</dbReference>
<dbReference type="EMBL" id="KL662143">
    <property type="protein sequence ID" value="KFM27103.1"/>
    <property type="molecule type" value="Genomic_DNA"/>
</dbReference>
<dbReference type="AlphaFoldDB" id="A0A087SMZ9"/>
<organism evidence="2 3">
    <name type="scientific">Auxenochlorella protothecoides</name>
    <name type="common">Green microalga</name>
    <name type="synonym">Chlorella protothecoides</name>
    <dbReference type="NCBI Taxonomy" id="3075"/>
    <lineage>
        <taxon>Eukaryota</taxon>
        <taxon>Viridiplantae</taxon>
        <taxon>Chlorophyta</taxon>
        <taxon>core chlorophytes</taxon>
        <taxon>Trebouxiophyceae</taxon>
        <taxon>Chlorellales</taxon>
        <taxon>Chlorellaceae</taxon>
        <taxon>Auxenochlorella</taxon>
    </lineage>
</organism>
<evidence type="ECO:0000256" key="1">
    <source>
        <dbReference type="SAM" id="MobiDB-lite"/>
    </source>
</evidence>
<name>A0A087SMZ9_AUXPR</name>
<keyword evidence="3" id="KW-1185">Reference proteome</keyword>